<evidence type="ECO:0000313" key="1">
    <source>
        <dbReference type="EMBL" id="KRK26465.1"/>
    </source>
</evidence>
<dbReference type="Proteomes" id="UP000051020">
    <property type="component" value="Unassembled WGS sequence"/>
</dbReference>
<name>A0A837RD03_LACPE</name>
<reference evidence="1 2" key="1">
    <citation type="journal article" date="2015" name="Genome Announc.">
        <title>Expanding the biotechnology potential of lactobacilli through comparative genomics of 213 strains and associated genera.</title>
        <authorList>
            <person name="Sun Z."/>
            <person name="Harris H.M."/>
            <person name="McCann A."/>
            <person name="Guo C."/>
            <person name="Argimon S."/>
            <person name="Zhang W."/>
            <person name="Yang X."/>
            <person name="Jeffery I.B."/>
            <person name="Cooney J.C."/>
            <person name="Kagawa T.F."/>
            <person name="Liu W."/>
            <person name="Song Y."/>
            <person name="Salvetti E."/>
            <person name="Wrobel A."/>
            <person name="Rasinkangas P."/>
            <person name="Parkhill J."/>
            <person name="Rea M.C."/>
            <person name="O'Sullivan O."/>
            <person name="Ritari J."/>
            <person name="Douillard F.P."/>
            <person name="Paul Ross R."/>
            <person name="Yang R."/>
            <person name="Briner A.E."/>
            <person name="Felis G.E."/>
            <person name="de Vos W.M."/>
            <person name="Barrangou R."/>
            <person name="Klaenhammer T.R."/>
            <person name="Caufield P.W."/>
            <person name="Cui Y."/>
            <person name="Zhang H."/>
            <person name="O'Toole P.W."/>
        </authorList>
    </citation>
    <scope>NUCLEOTIDE SEQUENCE [LARGE SCALE GENOMIC DNA]</scope>
    <source>
        <strain evidence="1 2">DSM 20314</strain>
    </source>
</reference>
<proteinExistence type="predicted"/>
<organism evidence="1 2">
    <name type="scientific">Lactiplantibacillus pentosus DSM 20314</name>
    <dbReference type="NCBI Taxonomy" id="1423791"/>
    <lineage>
        <taxon>Bacteria</taxon>
        <taxon>Bacillati</taxon>
        <taxon>Bacillota</taxon>
        <taxon>Bacilli</taxon>
        <taxon>Lactobacillales</taxon>
        <taxon>Lactobacillaceae</taxon>
        <taxon>Lactiplantibacillus</taxon>
    </lineage>
</organism>
<accession>A0A837RD03</accession>
<dbReference type="EMBL" id="AZCU01000003">
    <property type="protein sequence ID" value="KRK26465.1"/>
    <property type="molecule type" value="Genomic_DNA"/>
</dbReference>
<protein>
    <recommendedName>
        <fullName evidence="3">FeS cluster biogenesis domain-containing protein</fullName>
    </recommendedName>
</protein>
<dbReference type="InterPro" id="IPR035903">
    <property type="entry name" value="HesB-like_dom_sf"/>
</dbReference>
<comment type="caution">
    <text evidence="1">The sequence shown here is derived from an EMBL/GenBank/DDBJ whole genome shotgun (WGS) entry which is preliminary data.</text>
</comment>
<evidence type="ECO:0000313" key="2">
    <source>
        <dbReference type="Proteomes" id="UP000051020"/>
    </source>
</evidence>
<evidence type="ECO:0008006" key="3">
    <source>
        <dbReference type="Google" id="ProtNLM"/>
    </source>
</evidence>
<dbReference type="AlphaFoldDB" id="A0A837RD03"/>
<gene>
    <name evidence="1" type="ORF">FD24_GL002205</name>
</gene>
<sequence length="122" mass="13807">MLRFVAKTGTMIVNDSNNEVANMKITITDAASKWFHDDMGVTTGNGVRFYGKTYGKTAVHSGFSIGIMRDDEPHQPIAITEKDGVNYYVNDRDEWFFTGYDLTVDFDEANDGPKYEYTPNNE</sequence>
<dbReference type="SUPFAM" id="SSF89360">
    <property type="entry name" value="HesB-like domain"/>
    <property type="match status" value="1"/>
</dbReference>